<gene>
    <name evidence="9" type="ORF">B4110_3590</name>
</gene>
<evidence type="ECO:0000256" key="2">
    <source>
        <dbReference type="ARBA" id="ARBA00011900"/>
    </source>
</evidence>
<comment type="catalytic activity">
    <reaction evidence="6 8">
        <text>a 2'-deoxyadenosine in DNA + S-adenosyl-L-methionine = an N(6)-methyl-2'-deoxyadenosine in DNA + S-adenosyl-L-homocysteine + H(+)</text>
        <dbReference type="Rhea" id="RHEA:15197"/>
        <dbReference type="Rhea" id="RHEA-COMP:12418"/>
        <dbReference type="Rhea" id="RHEA-COMP:12419"/>
        <dbReference type="ChEBI" id="CHEBI:15378"/>
        <dbReference type="ChEBI" id="CHEBI:57856"/>
        <dbReference type="ChEBI" id="CHEBI:59789"/>
        <dbReference type="ChEBI" id="CHEBI:90615"/>
        <dbReference type="ChEBI" id="CHEBI:90616"/>
        <dbReference type="EC" id="2.1.1.72"/>
    </reaction>
</comment>
<dbReference type="EC" id="2.1.1.72" evidence="2 8"/>
<dbReference type="PATRIC" id="fig|153151.4.peg.3884"/>
<name>A0A150N7T2_9BACL</name>
<evidence type="ECO:0000256" key="6">
    <source>
        <dbReference type="ARBA" id="ARBA00047942"/>
    </source>
</evidence>
<dbReference type="REBASE" id="149612">
    <property type="entry name" value="M.Gto4110ORF3590P"/>
</dbReference>
<keyword evidence="5 8" id="KW-0949">S-adenosyl-L-methionine</keyword>
<dbReference type="InterPro" id="IPR012263">
    <property type="entry name" value="M_m6A_EcoRV"/>
</dbReference>
<evidence type="ECO:0000256" key="3">
    <source>
        <dbReference type="ARBA" id="ARBA00022603"/>
    </source>
</evidence>
<evidence type="ECO:0000256" key="1">
    <source>
        <dbReference type="ARBA" id="ARBA00006594"/>
    </source>
</evidence>
<proteinExistence type="inferred from homology"/>
<dbReference type="InterPro" id="IPR002052">
    <property type="entry name" value="DNA_methylase_N6_adenine_CS"/>
</dbReference>
<dbReference type="GO" id="GO:0043565">
    <property type="term" value="F:sequence-specific DNA binding"/>
    <property type="evidence" value="ECO:0007669"/>
    <property type="project" value="TreeGrafter"/>
</dbReference>
<protein>
    <recommendedName>
        <fullName evidence="2 8">Site-specific DNA-methyltransferase (adenine-specific)</fullName>
        <ecNumber evidence="2 8">2.1.1.72</ecNumber>
    </recommendedName>
</protein>
<evidence type="ECO:0000256" key="5">
    <source>
        <dbReference type="ARBA" id="ARBA00022691"/>
    </source>
</evidence>
<comment type="similarity">
    <text evidence="1 8">Belongs to the N(4)/N(6)-methyltransferase family.</text>
</comment>
<evidence type="ECO:0000256" key="8">
    <source>
        <dbReference type="RuleBase" id="RU361257"/>
    </source>
</evidence>
<dbReference type="GO" id="GO:0009307">
    <property type="term" value="P:DNA restriction-modification system"/>
    <property type="evidence" value="ECO:0007669"/>
    <property type="project" value="InterPro"/>
</dbReference>
<dbReference type="GO" id="GO:0006298">
    <property type="term" value="P:mismatch repair"/>
    <property type="evidence" value="ECO:0007669"/>
    <property type="project" value="TreeGrafter"/>
</dbReference>
<dbReference type="AlphaFoldDB" id="A0A150N7T2"/>
<feature type="binding site" evidence="7">
    <location>
        <position position="198"/>
    </location>
    <ligand>
        <name>S-adenosyl-L-methionine</name>
        <dbReference type="ChEBI" id="CHEBI:59789"/>
    </ligand>
</feature>
<reference evidence="9 10" key="1">
    <citation type="submission" date="2016-01" db="EMBL/GenBank/DDBJ databases">
        <title>Draft Genome Sequences of Seven Thermophilic Sporeformers Isolated from Foods.</title>
        <authorList>
            <person name="Berendsen E.M."/>
            <person name="Wells-Bennik M.H."/>
            <person name="Krawcyk A.O."/>
            <person name="De Jong A."/>
            <person name="Holsappel S."/>
            <person name="Eijlander R.T."/>
            <person name="Kuipers O.P."/>
        </authorList>
    </citation>
    <scope>NUCLEOTIDE SEQUENCE [LARGE SCALE GENOMIC DNA]</scope>
    <source>
        <strain evidence="9 10">B4110</strain>
    </source>
</reference>
<feature type="binding site" evidence="7">
    <location>
        <position position="19"/>
    </location>
    <ligand>
        <name>S-adenosyl-L-methionine</name>
        <dbReference type="ChEBI" id="CHEBI:59789"/>
    </ligand>
</feature>
<dbReference type="GO" id="GO:1904047">
    <property type="term" value="F:S-adenosyl-L-methionine binding"/>
    <property type="evidence" value="ECO:0007669"/>
    <property type="project" value="TreeGrafter"/>
</dbReference>
<dbReference type="Pfam" id="PF02086">
    <property type="entry name" value="MethyltransfD12"/>
    <property type="match status" value="1"/>
</dbReference>
<dbReference type="PANTHER" id="PTHR30481">
    <property type="entry name" value="DNA ADENINE METHYLASE"/>
    <property type="match status" value="1"/>
</dbReference>
<feature type="binding site" evidence="7">
    <location>
        <position position="70"/>
    </location>
    <ligand>
        <name>S-adenosyl-L-methionine</name>
        <dbReference type="ChEBI" id="CHEBI:59789"/>
    </ligand>
</feature>
<evidence type="ECO:0000256" key="7">
    <source>
        <dbReference type="PIRSR" id="PIRSR000398-1"/>
    </source>
</evidence>
<dbReference type="PRINTS" id="PR00505">
    <property type="entry name" value="D12N6MTFRASE"/>
</dbReference>
<evidence type="ECO:0000256" key="4">
    <source>
        <dbReference type="ARBA" id="ARBA00022679"/>
    </source>
</evidence>
<accession>A0A150N7T2</accession>
<dbReference type="GO" id="GO:0009007">
    <property type="term" value="F:site-specific DNA-methyltransferase (adenine-specific) activity"/>
    <property type="evidence" value="ECO:0007669"/>
    <property type="project" value="UniProtKB-UniRule"/>
</dbReference>
<dbReference type="Gene3D" id="1.10.1020.10">
    <property type="entry name" value="Adenine-specific Methyltransferase, Domain 2"/>
    <property type="match status" value="1"/>
</dbReference>
<keyword evidence="4 8" id="KW-0808">Transferase</keyword>
<feature type="binding site" evidence="7">
    <location>
        <position position="15"/>
    </location>
    <ligand>
        <name>S-adenosyl-L-methionine</name>
        <dbReference type="ChEBI" id="CHEBI:59789"/>
    </ligand>
</feature>
<dbReference type="CDD" id="cd02440">
    <property type="entry name" value="AdoMet_MTases"/>
    <property type="match status" value="1"/>
</dbReference>
<dbReference type="InterPro" id="IPR012327">
    <property type="entry name" value="MeTrfase_D12"/>
</dbReference>
<dbReference type="Proteomes" id="UP000075324">
    <property type="component" value="Unassembled WGS sequence"/>
</dbReference>
<keyword evidence="3 8" id="KW-0489">Methyltransferase</keyword>
<comment type="caution">
    <text evidence="9">The sequence shown here is derived from an EMBL/GenBank/DDBJ whole genome shotgun (WGS) entry which is preliminary data.</text>
</comment>
<dbReference type="GO" id="GO:0032259">
    <property type="term" value="P:methylation"/>
    <property type="evidence" value="ECO:0007669"/>
    <property type="project" value="UniProtKB-KW"/>
</dbReference>
<dbReference type="PANTHER" id="PTHR30481:SF3">
    <property type="entry name" value="DNA ADENINE METHYLASE"/>
    <property type="match status" value="1"/>
</dbReference>
<dbReference type="NCBIfam" id="TIGR00571">
    <property type="entry name" value="dam"/>
    <property type="match status" value="1"/>
</dbReference>
<dbReference type="InterPro" id="IPR023095">
    <property type="entry name" value="Ade_MeTrfase_dom_2"/>
</dbReference>
<dbReference type="PIRSF" id="PIRSF000398">
    <property type="entry name" value="M_m6A_EcoRV"/>
    <property type="match status" value="1"/>
</dbReference>
<dbReference type="RefSeq" id="WP_062677244.1">
    <property type="nucleotide sequence ID" value="NZ_LQYW01000007.1"/>
</dbReference>
<sequence length="293" mass="34315">MPRVLKTEIPQLLKWVGNKHRFAEEIVSYMPDKINTYYEPFLGSGAVLGTLCSYNNNSLFKRFEKAVGSDILPFLIEIFNYVKNDPDILINHYRNCIENYNEDKENNYLKIRERFNKDFNALDFAVLTRTCYSGIVRFRKKDGYMSTPVGPHNPISPEEFERRVRIWHELVKEDVIFLNEDFRTVMDMAKEGDLIYCDPPYTHSQSILYGAQEFKIEDLWQKIYECKQRGVKVMLSINGKKKSGAEDISVKPPEGLFERGIFVNCGVSMINRLQRAGEIMKNEIVHDCLFFTW</sequence>
<dbReference type="SUPFAM" id="SSF53335">
    <property type="entry name" value="S-adenosyl-L-methionine-dependent methyltransferases"/>
    <property type="match status" value="1"/>
</dbReference>
<evidence type="ECO:0000313" key="9">
    <source>
        <dbReference type="EMBL" id="KYD32760.1"/>
    </source>
</evidence>
<evidence type="ECO:0000313" key="10">
    <source>
        <dbReference type="Proteomes" id="UP000075324"/>
    </source>
</evidence>
<dbReference type="EMBL" id="LQYW01000007">
    <property type="protein sequence ID" value="KYD32760.1"/>
    <property type="molecule type" value="Genomic_DNA"/>
</dbReference>
<dbReference type="PROSITE" id="PS00092">
    <property type="entry name" value="N6_MTASE"/>
    <property type="match status" value="1"/>
</dbReference>
<dbReference type="Gene3D" id="3.40.50.150">
    <property type="entry name" value="Vaccinia Virus protein VP39"/>
    <property type="match status" value="1"/>
</dbReference>
<dbReference type="InterPro" id="IPR029063">
    <property type="entry name" value="SAM-dependent_MTases_sf"/>
</dbReference>
<organism evidence="9 10">
    <name type="scientific">Parageobacillus toebii</name>
    <dbReference type="NCBI Taxonomy" id="153151"/>
    <lineage>
        <taxon>Bacteria</taxon>
        <taxon>Bacillati</taxon>
        <taxon>Bacillota</taxon>
        <taxon>Bacilli</taxon>
        <taxon>Bacillales</taxon>
        <taxon>Anoxybacillaceae</taxon>
        <taxon>Parageobacillus</taxon>
    </lineage>
</organism>